<dbReference type="EMBL" id="MW388914">
    <property type="protein sequence ID" value="QTG67638.1"/>
    <property type="molecule type" value="Genomic_DNA"/>
</dbReference>
<accession>A0A8A5TJT9</accession>
<sequence>MKEGDLILVSAEATGLGKPMEAVIDKIETFMGQTLVTVTYTQPDALSGFGGKMRQYFIFYRIFVEHSVHWTFTIYEFGHHNIGNNSICTLCFNILIRF</sequence>
<dbReference type="AlphaFoldDB" id="A0A8A5TJT9"/>
<reference evidence="1" key="1">
    <citation type="journal article" date="2021" name="Anaerobe">
        <title>Molecular characterization of metronidazole resistant Bacteroides strains from Kuwait.</title>
        <authorList>
            <person name="Baaity Z."/>
            <person name="Jamal W."/>
            <person name="Rotimi V.O."/>
            <person name="Burian K."/>
            <person name="Leitsch D."/>
            <person name="Somogyvari F."/>
            <person name="Nagy E."/>
            <person name="Soki J."/>
        </authorList>
    </citation>
    <scope>NUCLEOTIDE SEQUENCE</scope>
    <source>
        <strain evidence="1">Q1</strain>
    </source>
</reference>
<protein>
    <submittedName>
        <fullName evidence="1">Tsransposase</fullName>
    </submittedName>
</protein>
<proteinExistence type="predicted"/>
<name>A0A8A5TJT9_9BACT</name>
<geneLocation type="plasmid" evidence="1">
    <name>pPDQ1c</name>
</geneLocation>
<evidence type="ECO:0000313" key="1">
    <source>
        <dbReference type="EMBL" id="QTG67638.1"/>
    </source>
</evidence>
<keyword evidence="1" id="KW-0614">Plasmid</keyword>
<organism evidence="1">
    <name type="scientific">Phocaeicola dorei</name>
    <dbReference type="NCBI Taxonomy" id="357276"/>
    <lineage>
        <taxon>Bacteria</taxon>
        <taxon>Pseudomonadati</taxon>
        <taxon>Bacteroidota</taxon>
        <taxon>Bacteroidia</taxon>
        <taxon>Bacteroidales</taxon>
        <taxon>Bacteroidaceae</taxon>
        <taxon>Phocaeicola</taxon>
    </lineage>
</organism>